<sequence>MKKLQFTKQALDFLEKLDAKQYRQVGKAVFKLLADSEPPDSQLLKGAKQGERRVDAGEYRIIYIPGGQEVEVLVIGKRNDDEIYRIWKRQ</sequence>
<dbReference type="InterPro" id="IPR007712">
    <property type="entry name" value="RelE/ParE_toxin"/>
</dbReference>
<accession>A0ABW9WG83</accession>
<dbReference type="Proteomes" id="UP000466332">
    <property type="component" value="Unassembled WGS sequence"/>
</dbReference>
<evidence type="ECO:0000313" key="3">
    <source>
        <dbReference type="Proteomes" id="UP000466332"/>
    </source>
</evidence>
<dbReference type="RefSeq" id="WP_161045187.1">
    <property type="nucleotide sequence ID" value="NZ_WWCS01000006.1"/>
</dbReference>
<proteinExistence type="predicted"/>
<keyword evidence="3" id="KW-1185">Reference proteome</keyword>
<reference evidence="2 3" key="1">
    <citation type="submission" date="2019-12" db="EMBL/GenBank/DDBJ databases">
        <title>Novel species isolated from a subtropical stream in China.</title>
        <authorList>
            <person name="Lu H."/>
        </authorList>
    </citation>
    <scope>NUCLEOTIDE SEQUENCE [LARGE SCALE GENOMIC DNA]</scope>
    <source>
        <strain evidence="2 3">FT109W</strain>
    </source>
</reference>
<organism evidence="2 3">
    <name type="scientific">Duganella margarita</name>
    <dbReference type="NCBI Taxonomy" id="2692170"/>
    <lineage>
        <taxon>Bacteria</taxon>
        <taxon>Pseudomonadati</taxon>
        <taxon>Pseudomonadota</taxon>
        <taxon>Betaproteobacteria</taxon>
        <taxon>Burkholderiales</taxon>
        <taxon>Oxalobacteraceae</taxon>
        <taxon>Telluria group</taxon>
        <taxon>Duganella</taxon>
    </lineage>
</organism>
<name>A0ABW9WG83_9BURK</name>
<dbReference type="Gene3D" id="3.30.2310.20">
    <property type="entry name" value="RelE-like"/>
    <property type="match status" value="1"/>
</dbReference>
<gene>
    <name evidence="2" type="ORF">GTP55_12215</name>
</gene>
<keyword evidence="1" id="KW-1277">Toxin-antitoxin system</keyword>
<comment type="caution">
    <text evidence="2">The sequence shown here is derived from an EMBL/GenBank/DDBJ whole genome shotgun (WGS) entry which is preliminary data.</text>
</comment>
<dbReference type="Pfam" id="PF05016">
    <property type="entry name" value="ParE_toxin"/>
    <property type="match status" value="1"/>
</dbReference>
<protein>
    <submittedName>
        <fullName evidence="2">Type II toxin-antitoxin system RelE/ParE family toxin</fullName>
    </submittedName>
</protein>
<evidence type="ECO:0000256" key="1">
    <source>
        <dbReference type="ARBA" id="ARBA00022649"/>
    </source>
</evidence>
<evidence type="ECO:0000313" key="2">
    <source>
        <dbReference type="EMBL" id="MYN40139.1"/>
    </source>
</evidence>
<dbReference type="SUPFAM" id="SSF143011">
    <property type="entry name" value="RelE-like"/>
    <property type="match status" value="1"/>
</dbReference>
<dbReference type="EMBL" id="WWCS01000006">
    <property type="protein sequence ID" value="MYN40139.1"/>
    <property type="molecule type" value="Genomic_DNA"/>
</dbReference>
<dbReference type="InterPro" id="IPR035093">
    <property type="entry name" value="RelE/ParE_toxin_dom_sf"/>
</dbReference>